<name>X0Z122_9ZZZZ</name>
<evidence type="ECO:0000256" key="1">
    <source>
        <dbReference type="ARBA" id="ARBA00005806"/>
    </source>
</evidence>
<feature type="non-terminal residue" evidence="2">
    <location>
        <position position="124"/>
    </location>
</feature>
<dbReference type="PANTHER" id="PTHR30548">
    <property type="entry name" value="2-HYDROXYGLUTARYL-COA DEHYDRATASE, D-COMPONENT-RELATED"/>
    <property type="match status" value="1"/>
</dbReference>
<dbReference type="EMBL" id="BARS01057645">
    <property type="protein sequence ID" value="GAG42356.1"/>
    <property type="molecule type" value="Genomic_DNA"/>
</dbReference>
<comment type="similarity">
    <text evidence="1">Belongs to the FldB/FldC dehydratase alpha/beta subunit family.</text>
</comment>
<organism evidence="2">
    <name type="scientific">marine sediment metagenome</name>
    <dbReference type="NCBI Taxonomy" id="412755"/>
    <lineage>
        <taxon>unclassified sequences</taxon>
        <taxon>metagenomes</taxon>
        <taxon>ecological metagenomes</taxon>
    </lineage>
</organism>
<dbReference type="AlphaFoldDB" id="X0Z122"/>
<evidence type="ECO:0008006" key="3">
    <source>
        <dbReference type="Google" id="ProtNLM"/>
    </source>
</evidence>
<dbReference type="InterPro" id="IPR010327">
    <property type="entry name" value="FldB/FldC_alpha/beta"/>
</dbReference>
<reference evidence="2" key="1">
    <citation type="journal article" date="2014" name="Front. Microbiol.">
        <title>High frequency of phylogenetically diverse reductive dehalogenase-homologous genes in deep subseafloor sedimentary metagenomes.</title>
        <authorList>
            <person name="Kawai M."/>
            <person name="Futagami T."/>
            <person name="Toyoda A."/>
            <person name="Takaki Y."/>
            <person name="Nishi S."/>
            <person name="Hori S."/>
            <person name="Arai W."/>
            <person name="Tsubouchi T."/>
            <person name="Morono Y."/>
            <person name="Uchiyama I."/>
            <person name="Ito T."/>
            <person name="Fujiyama A."/>
            <person name="Inagaki F."/>
            <person name="Takami H."/>
        </authorList>
    </citation>
    <scope>NUCLEOTIDE SEQUENCE</scope>
    <source>
        <strain evidence="2">Expedition CK06-06</strain>
    </source>
</reference>
<dbReference type="Gene3D" id="3.40.50.11890">
    <property type="match status" value="1"/>
</dbReference>
<comment type="caution">
    <text evidence="2">The sequence shown here is derived from an EMBL/GenBank/DDBJ whole genome shotgun (WGS) entry which is preliminary data.</text>
</comment>
<protein>
    <recommendedName>
        <fullName evidence="3">2-hydroxyacyl-CoA dehydratase</fullName>
    </recommendedName>
</protein>
<gene>
    <name evidence="2" type="ORF">S01H1_84438</name>
</gene>
<dbReference type="PANTHER" id="PTHR30548:SF1">
    <property type="entry name" value="DEHYDRATASE SUBUNIT MJ0007-RELATED"/>
    <property type="match status" value="1"/>
</dbReference>
<sequence>MELMEKLVEPAKTLSNPYVEGWREKGGKVIGYAGTYTPEEIIYAAGILPYRIGGREATKVTIADMYFGPVICNYVKCVLENAADGRFDFLDGAIITYECDHMRRIFDVWRRAAKDGNARLPAFF</sequence>
<dbReference type="Pfam" id="PF06050">
    <property type="entry name" value="HGD-D"/>
    <property type="match status" value="1"/>
</dbReference>
<proteinExistence type="inferred from homology"/>
<accession>X0Z122</accession>
<evidence type="ECO:0000313" key="2">
    <source>
        <dbReference type="EMBL" id="GAG42356.1"/>
    </source>
</evidence>